<sequence>MPRVTIKDVARAAQVSITTVSHVVNNTRFVDPATKQRVLTALEELGYQPNSLARSLRSGVTRTIGLVVPDASNLFFADVARKIEDIGFQQGYSVILCNSDNNPGKQSRYINTLLAKQVDGVIFISSGSEPDDLMRLVENNIPVVVADRDVPLELADVVLLDNEQAGYDATKHLINLGHRFIACITGPNHLAPSMQRFEGYKRCLKENGIDFDPKLIEMGDFRFPSGEEAMQRLLSSSSRATAVFVLNDMMAIGAMSAAHKAGLSIPKDISIIGFDDIEIDAAITPALTTMAQPIEEMAQYAMNLLIEHLVGKKHELNQRIILTSRLIKRDSTARWEE</sequence>
<dbReference type="OrthoDB" id="156657at2"/>
<accession>A0A0S7BML4</accession>
<evidence type="ECO:0000313" key="6">
    <source>
        <dbReference type="Proteomes" id="UP000055060"/>
    </source>
</evidence>
<dbReference type="InterPro" id="IPR000843">
    <property type="entry name" value="HTH_LacI"/>
</dbReference>
<evidence type="ECO:0000313" key="5">
    <source>
        <dbReference type="EMBL" id="GAP14954.1"/>
    </source>
</evidence>
<dbReference type="InterPro" id="IPR010982">
    <property type="entry name" value="Lambda_DNA-bd_dom_sf"/>
</dbReference>
<dbReference type="Gene3D" id="3.40.50.2300">
    <property type="match status" value="2"/>
</dbReference>
<dbReference type="AlphaFoldDB" id="A0A0S7BML4"/>
<dbReference type="Proteomes" id="UP000055060">
    <property type="component" value="Unassembled WGS sequence"/>
</dbReference>
<proteinExistence type="predicted"/>
<dbReference type="EMBL" id="DF967972">
    <property type="protein sequence ID" value="GAP14954.1"/>
    <property type="molecule type" value="Genomic_DNA"/>
</dbReference>
<dbReference type="PROSITE" id="PS00356">
    <property type="entry name" value="HTH_LACI_1"/>
    <property type="match status" value="1"/>
</dbReference>
<dbReference type="SUPFAM" id="SSF53822">
    <property type="entry name" value="Periplasmic binding protein-like I"/>
    <property type="match status" value="1"/>
</dbReference>
<protein>
    <submittedName>
        <fullName evidence="5">Transcriptional regulator, LacI family</fullName>
    </submittedName>
</protein>
<dbReference type="GO" id="GO:0003700">
    <property type="term" value="F:DNA-binding transcription factor activity"/>
    <property type="evidence" value="ECO:0007669"/>
    <property type="project" value="TreeGrafter"/>
</dbReference>
<dbReference type="Gene3D" id="1.10.260.40">
    <property type="entry name" value="lambda repressor-like DNA-binding domains"/>
    <property type="match status" value="1"/>
</dbReference>
<dbReference type="PROSITE" id="PS50932">
    <property type="entry name" value="HTH_LACI_2"/>
    <property type="match status" value="1"/>
</dbReference>
<dbReference type="SUPFAM" id="SSF47413">
    <property type="entry name" value="lambda repressor-like DNA-binding domains"/>
    <property type="match status" value="1"/>
</dbReference>
<keyword evidence="2" id="KW-0238">DNA-binding</keyword>
<reference evidence="5" key="1">
    <citation type="submission" date="2015-07" db="EMBL/GenBank/DDBJ databases">
        <title>Draft Genome Sequences of Anaerolinea thermolimosa IMO-1, Bellilinea caldifistulae GOMI-1, Leptolinea tardivitalis YMTK-2, Levilinea saccharolytica KIBI-1,Longilinea arvoryzae KOME-1, Previously Described as Members of the Anaerolineaceae (Chloroflexi).</title>
        <authorList>
            <person name="Sekiguchi Y."/>
            <person name="Ohashi A."/>
            <person name="Matsuura N."/>
            <person name="Tourlousse M.D."/>
        </authorList>
    </citation>
    <scope>NUCLEOTIDE SEQUENCE [LARGE SCALE GENOMIC DNA]</scope>
    <source>
        <strain evidence="5">KOME-1</strain>
    </source>
</reference>
<keyword evidence="3" id="KW-0804">Transcription</keyword>
<evidence type="ECO:0000256" key="3">
    <source>
        <dbReference type="ARBA" id="ARBA00023163"/>
    </source>
</evidence>
<dbReference type="PANTHER" id="PTHR30146">
    <property type="entry name" value="LACI-RELATED TRANSCRIPTIONAL REPRESSOR"/>
    <property type="match status" value="1"/>
</dbReference>
<dbReference type="STRING" id="360412.LARV_02734"/>
<feature type="domain" description="HTH lacI-type" evidence="4">
    <location>
        <begin position="4"/>
        <end position="58"/>
    </location>
</feature>
<dbReference type="InterPro" id="IPR046335">
    <property type="entry name" value="LacI/GalR-like_sensor"/>
</dbReference>
<dbReference type="InterPro" id="IPR028082">
    <property type="entry name" value="Peripla_BP_I"/>
</dbReference>
<dbReference type="PANTHER" id="PTHR30146:SF109">
    <property type="entry name" value="HTH-TYPE TRANSCRIPTIONAL REGULATOR GALS"/>
    <property type="match status" value="1"/>
</dbReference>
<organism evidence="5">
    <name type="scientific">Longilinea arvoryzae</name>
    <dbReference type="NCBI Taxonomy" id="360412"/>
    <lineage>
        <taxon>Bacteria</taxon>
        <taxon>Bacillati</taxon>
        <taxon>Chloroflexota</taxon>
        <taxon>Anaerolineae</taxon>
        <taxon>Anaerolineales</taxon>
        <taxon>Anaerolineaceae</taxon>
        <taxon>Longilinea</taxon>
    </lineage>
</organism>
<keyword evidence="1" id="KW-0805">Transcription regulation</keyword>
<dbReference type="Pfam" id="PF13377">
    <property type="entry name" value="Peripla_BP_3"/>
    <property type="match status" value="1"/>
</dbReference>
<evidence type="ECO:0000259" key="4">
    <source>
        <dbReference type="PROSITE" id="PS50932"/>
    </source>
</evidence>
<evidence type="ECO:0000256" key="1">
    <source>
        <dbReference type="ARBA" id="ARBA00023015"/>
    </source>
</evidence>
<keyword evidence="6" id="KW-1185">Reference proteome</keyword>
<name>A0A0S7BML4_9CHLR</name>
<dbReference type="Pfam" id="PF00356">
    <property type="entry name" value="LacI"/>
    <property type="match status" value="1"/>
</dbReference>
<dbReference type="PRINTS" id="PR00036">
    <property type="entry name" value="HTHLACI"/>
</dbReference>
<dbReference type="RefSeq" id="WP_075074167.1">
    <property type="nucleotide sequence ID" value="NZ_DF967972.1"/>
</dbReference>
<gene>
    <name evidence="5" type="ORF">LARV_02734</name>
</gene>
<evidence type="ECO:0000256" key="2">
    <source>
        <dbReference type="ARBA" id="ARBA00023125"/>
    </source>
</evidence>
<dbReference type="GO" id="GO:0000976">
    <property type="term" value="F:transcription cis-regulatory region binding"/>
    <property type="evidence" value="ECO:0007669"/>
    <property type="project" value="TreeGrafter"/>
</dbReference>
<dbReference type="CDD" id="cd01392">
    <property type="entry name" value="HTH_LacI"/>
    <property type="match status" value="1"/>
</dbReference>
<dbReference type="SMART" id="SM00354">
    <property type="entry name" value="HTH_LACI"/>
    <property type="match status" value="1"/>
</dbReference>